<protein>
    <recommendedName>
        <fullName evidence="4">WPP domain-associated protein</fullName>
    </recommendedName>
</protein>
<dbReference type="OMA" id="ESICIRD"/>
<name>A0A8T2T899_CERRI</name>
<reference evidence="2" key="1">
    <citation type="submission" date="2021-08" db="EMBL/GenBank/DDBJ databases">
        <title>WGS assembly of Ceratopteris richardii.</title>
        <authorList>
            <person name="Marchant D.B."/>
            <person name="Chen G."/>
            <person name="Jenkins J."/>
            <person name="Shu S."/>
            <person name="Leebens-Mack J."/>
            <person name="Grimwood J."/>
            <person name="Schmutz J."/>
            <person name="Soltis P."/>
            <person name="Soltis D."/>
            <person name="Chen Z.-H."/>
        </authorList>
    </citation>
    <scope>NUCLEOTIDE SEQUENCE</scope>
    <source>
        <strain evidence="2">Whitten #5841</strain>
        <tissue evidence="2">Leaf</tissue>
    </source>
</reference>
<feature type="coiled-coil region" evidence="1">
    <location>
        <begin position="1120"/>
        <end position="1161"/>
    </location>
</feature>
<feature type="coiled-coil region" evidence="1">
    <location>
        <begin position="918"/>
        <end position="980"/>
    </location>
</feature>
<dbReference type="PANTHER" id="PTHR33883">
    <property type="entry name" value="WPP DOMAIN-ASSOCIATED PROTEIN"/>
    <property type="match status" value="1"/>
</dbReference>
<gene>
    <name evidence="2" type="ORF">KP509_14G025800</name>
</gene>
<keyword evidence="1" id="KW-0175">Coiled coil</keyword>
<feature type="coiled-coil region" evidence="1">
    <location>
        <begin position="221"/>
        <end position="282"/>
    </location>
</feature>
<comment type="caution">
    <text evidence="2">The sequence shown here is derived from an EMBL/GenBank/DDBJ whole genome shotgun (WGS) entry which is preliminary data.</text>
</comment>
<dbReference type="Proteomes" id="UP000825935">
    <property type="component" value="Chromosome 14"/>
</dbReference>
<feature type="coiled-coil region" evidence="1">
    <location>
        <begin position="161"/>
        <end position="188"/>
    </location>
</feature>
<evidence type="ECO:0000313" key="3">
    <source>
        <dbReference type="Proteomes" id="UP000825935"/>
    </source>
</evidence>
<evidence type="ECO:0000313" key="2">
    <source>
        <dbReference type="EMBL" id="KAH7415061.1"/>
    </source>
</evidence>
<accession>A0A8T2T899</accession>
<dbReference type="EMBL" id="CM035419">
    <property type="protein sequence ID" value="KAH7415061.1"/>
    <property type="molecule type" value="Genomic_DNA"/>
</dbReference>
<sequence length="1203" mass="139232">MADPEDLNIEELLDSMDTETLMALTSNDIDGICEGLHQSFDTLEERMDVSSFFQEAVAKGFLSAVQEQSRIELASKDREIAFLQNLLKEKDDVISDLQKVFAIAKDEVSNAGNPETMKVTELWDFIHQSQSKCRESEVTISNKEKDPECFDSSLASSSLMLDNESKRMVTLEKQLNELEEHDADKSEQISSFQQHILKLKRENTILTEQAGLKELQLKEITELLQIELQQLFATLERLSQEKIALEKSTEKGTVFQDLLQNYGDLESQVHELSDNIENLMKVEITFGEIFGEQKMLYEVEQDFLVIYVNEQMKEAFLEVITYMDSMEQLSMVKVNNDMSELWWRTDIEASIVEVVMEGWYKELAELVHKLMFELVCKDEEMFYRDGQLDTHKQAVEELENDYATLMSICLALIRDQNDDESKLELVESSVHESGKLNLMGLTEFLSGRDAFGGQEETCALGIDTEEESVIQQLQQGLNRDVISENFMQERMLGCTKYKEIPEELERQSYLHEELASLQLCHSLELEIVSEVVTQNCREGLESICIRDSPDNGSLNAIEKKLYYSFKELEGYLDSAMELETHGQELEVCRMESIRTGCLGSICEGGFCMIQLSKNMDELVNKMKEKLSSVQDTFQQQEWKHMLEDEIMMLVFCDALSGMGRATNVKQTSEQVESKNTLPMEHADGMGPPWEDAVTMFGTERQMLYSFQQSDEQKATCAKAKLVLLLRKTIEDLSKEDGVCIKTFDCIIEELYTLKWQLWKEEEIRLSKLSQPQRKEVKDELDGLSQWSSKSVNIEGHFNKVDEAKFDALAYALRKEWSTEKENLLVTLSQNVEQIVILRAEISDLQEKEKNCKETEAELLTCITGLSVQINNFFNDNPSKELQFAKNEEGKEASKREIDHFLEKGHLHAASEPCTLAQIHELETKIHQLLGHITEIETENVKYRQEIFKHEATVSEFKREIEEKKEQFMRLASEKEEIMVKVDANVNTIRDLDNERIQLAKELLNKELLTIYLTEEREIALASAVKERQREEEKRKMVELQVQKWRLQATCLHDKVSELEGKLKLVTRELDCEVAEQVLKAYSCFEQKVVWKMEEDLIRLDVIEEKFHFLRSQLTRFSIIEANYKQRLAKELEKFQKAQANLQKAETEVDLLADELECLLDILEKVHTTFDLYTPILVHYPKMNEVAKFVKQEVQLRIDQKYGA</sequence>
<feature type="coiled-coil region" evidence="1">
    <location>
        <begin position="1020"/>
        <end position="1047"/>
    </location>
</feature>
<keyword evidence="3" id="KW-1185">Reference proteome</keyword>
<proteinExistence type="predicted"/>
<dbReference type="AlphaFoldDB" id="A0A8T2T899"/>
<feature type="coiled-coil region" evidence="1">
    <location>
        <begin position="827"/>
        <end position="857"/>
    </location>
</feature>
<dbReference type="PANTHER" id="PTHR33883:SF10">
    <property type="entry name" value="WPP DOMAIN-ASSOCIATED PROTEIN"/>
    <property type="match status" value="1"/>
</dbReference>
<evidence type="ECO:0008006" key="4">
    <source>
        <dbReference type="Google" id="ProtNLM"/>
    </source>
</evidence>
<organism evidence="2 3">
    <name type="scientific">Ceratopteris richardii</name>
    <name type="common">Triangle waterfern</name>
    <dbReference type="NCBI Taxonomy" id="49495"/>
    <lineage>
        <taxon>Eukaryota</taxon>
        <taxon>Viridiplantae</taxon>
        <taxon>Streptophyta</taxon>
        <taxon>Embryophyta</taxon>
        <taxon>Tracheophyta</taxon>
        <taxon>Polypodiopsida</taxon>
        <taxon>Polypodiidae</taxon>
        <taxon>Polypodiales</taxon>
        <taxon>Pteridineae</taxon>
        <taxon>Pteridaceae</taxon>
        <taxon>Parkerioideae</taxon>
        <taxon>Ceratopteris</taxon>
    </lineage>
</organism>
<dbReference type="InterPro" id="IPR037490">
    <property type="entry name" value="WAP"/>
</dbReference>
<evidence type="ECO:0000256" key="1">
    <source>
        <dbReference type="SAM" id="Coils"/>
    </source>
</evidence>